<comment type="caution">
    <text evidence="6">The sequence shown here is derived from an EMBL/GenBank/DDBJ whole genome shotgun (WGS) entry which is preliminary data.</text>
</comment>
<keyword evidence="2" id="KW-0479">Metal-binding</keyword>
<dbReference type="GeneID" id="87870278"/>
<evidence type="ECO:0000259" key="5">
    <source>
        <dbReference type="PROSITE" id="PS50048"/>
    </source>
</evidence>
<feature type="compositionally biased region" description="Polar residues" evidence="4">
    <location>
        <begin position="12"/>
        <end position="24"/>
    </location>
</feature>
<feature type="compositionally biased region" description="Low complexity" evidence="4">
    <location>
        <begin position="171"/>
        <end position="185"/>
    </location>
</feature>
<dbReference type="GO" id="GO:0005634">
    <property type="term" value="C:nucleus"/>
    <property type="evidence" value="ECO:0007669"/>
    <property type="project" value="UniProtKB-SubCell"/>
</dbReference>
<dbReference type="InterPro" id="IPR050613">
    <property type="entry name" value="Sec_Metabolite_Reg"/>
</dbReference>
<dbReference type="AlphaFoldDB" id="A0AAJ0I569"/>
<reference evidence="6 7" key="1">
    <citation type="journal article" date="2023" name="Mol. Phylogenet. Evol.">
        <title>Genome-scale phylogeny and comparative genomics of the fungal order Sordariales.</title>
        <authorList>
            <person name="Hensen N."/>
            <person name="Bonometti L."/>
            <person name="Westerberg I."/>
            <person name="Brannstrom I.O."/>
            <person name="Guillou S."/>
            <person name="Cros-Aarteil S."/>
            <person name="Calhoun S."/>
            <person name="Haridas S."/>
            <person name="Kuo A."/>
            <person name="Mondo S."/>
            <person name="Pangilinan J."/>
            <person name="Riley R."/>
            <person name="LaButti K."/>
            <person name="Andreopoulos B."/>
            <person name="Lipzen A."/>
            <person name="Chen C."/>
            <person name="Yan M."/>
            <person name="Daum C."/>
            <person name="Ng V."/>
            <person name="Clum A."/>
            <person name="Steindorff A."/>
            <person name="Ohm R.A."/>
            <person name="Martin F."/>
            <person name="Silar P."/>
            <person name="Natvig D.O."/>
            <person name="Lalanne C."/>
            <person name="Gautier V."/>
            <person name="Ament-Velasquez S.L."/>
            <person name="Kruys A."/>
            <person name="Hutchinson M.I."/>
            <person name="Powell A.J."/>
            <person name="Barry K."/>
            <person name="Miller A.N."/>
            <person name="Grigoriev I.V."/>
            <person name="Debuchy R."/>
            <person name="Gladieux P."/>
            <person name="Hiltunen Thoren M."/>
            <person name="Johannesson H."/>
        </authorList>
    </citation>
    <scope>NUCLEOTIDE SEQUENCE [LARGE SCALE GENOMIC DNA]</scope>
    <source>
        <strain evidence="6 7">FGSC 10403</strain>
    </source>
</reference>
<protein>
    <recommendedName>
        <fullName evidence="5">Zn(2)-C6 fungal-type domain-containing protein</fullName>
    </recommendedName>
</protein>
<dbReference type="SMART" id="SM00906">
    <property type="entry name" value="Fungal_trans"/>
    <property type="match status" value="1"/>
</dbReference>
<accession>A0AAJ0I569</accession>
<dbReference type="CDD" id="cd00067">
    <property type="entry name" value="GAL4"/>
    <property type="match status" value="1"/>
</dbReference>
<evidence type="ECO:0000256" key="1">
    <source>
        <dbReference type="ARBA" id="ARBA00004123"/>
    </source>
</evidence>
<dbReference type="Gene3D" id="4.10.240.10">
    <property type="entry name" value="Zn(2)-C6 fungal-type DNA-binding domain"/>
    <property type="match status" value="1"/>
</dbReference>
<feature type="region of interest" description="Disordered" evidence="4">
    <location>
        <begin position="295"/>
        <end position="315"/>
    </location>
</feature>
<dbReference type="InterPro" id="IPR001138">
    <property type="entry name" value="Zn2Cys6_DnaBD"/>
</dbReference>
<dbReference type="GO" id="GO:0000981">
    <property type="term" value="F:DNA-binding transcription factor activity, RNA polymerase II-specific"/>
    <property type="evidence" value="ECO:0007669"/>
    <property type="project" value="InterPro"/>
</dbReference>
<dbReference type="Pfam" id="PF04082">
    <property type="entry name" value="Fungal_trans"/>
    <property type="match status" value="1"/>
</dbReference>
<dbReference type="RefSeq" id="XP_062691437.1">
    <property type="nucleotide sequence ID" value="XM_062832656.1"/>
</dbReference>
<feature type="region of interest" description="Disordered" evidence="4">
    <location>
        <begin position="1"/>
        <end position="37"/>
    </location>
</feature>
<dbReference type="Proteomes" id="UP001285908">
    <property type="component" value="Unassembled WGS sequence"/>
</dbReference>
<feature type="domain" description="Zn(2)-C6 fungal-type" evidence="5">
    <location>
        <begin position="43"/>
        <end position="74"/>
    </location>
</feature>
<feature type="compositionally biased region" description="Polar residues" evidence="4">
    <location>
        <begin position="96"/>
        <end position="105"/>
    </location>
</feature>
<evidence type="ECO:0000313" key="7">
    <source>
        <dbReference type="Proteomes" id="UP001285908"/>
    </source>
</evidence>
<name>A0AAJ0I569_9PEZI</name>
<dbReference type="SUPFAM" id="SSF57701">
    <property type="entry name" value="Zn2/Cys6 DNA-binding domain"/>
    <property type="match status" value="1"/>
</dbReference>
<sequence>MTALSLEEGSNFDINVNHNGSSHHTGAVSDRPPPRKRRRIVISCTECHRRKQKCDRKLPCTNCISRHRQDDCQYESGAPTAKETQRHQQQPKRAQRTSSNETETVTPGAGLDEYKGSITEGHWSGESSTDDNNDHQHIPSNVANVANLGYSTTGASTSTLSFIHKIENHSESSSLPHPSSTLPLSNADGRASTSPTDIVNRYKSLIRQLPARIYIERLVDVYFRDFNWQYSMLDRDIFDAQLEEWYKIPFNVFNNGGPGAIPPDLRVFPALLFQVMSIVMLILPEKTGKGAREVVADGRDGEGSSSEKGKVGSRGTANLGVKGGVDFENLKYAGNMTFEDLAKEYSESGVAILSLLGKRQMTLTTVLAGFVRAAFLKFVAMVPEAWHAIGTAIRDAQELGLHRSSLDPRPPPSATAEAILQNQWEIQRRRKVWLILVTWDIHCGATLGRPSAIDLTTNPPILPIDVALPTTTTTMTNCRSPTPIIPRSEESDPPTPLTRILWTYKITLQLVSILALEKEGPCPASFSKVDLLHQHLVDLEDSIPSYFRLHNPDTRFDSLPHCYWIPWARALLPQLTAFNFMALHRPYIFTRPLSRRLAVERGCLAMLRAQRTHFEILRREMRQNTFTLFFGTFDAIVLMGAVYILFPKEKETGEMVGEVVQQFKWAEERFEEMKERNPLARQARGVVRGVGERLGRAVGVDLGQKGVGVGLVSEGTAAVVKPAAVAVGGRRKRLARQRVVKSVTTSTVQNGISTASLSTSVPSGIASRAGGSTTTPATGTSTTTTGLTTPESTAPPSLAQGHFGAATSEINTAITNAFHTSTTFPFNHTSSETIPIDPSLNPVLSPGVADWAAAASTIPSISLPSLPDDFNWTDISPIYATGDLVYNDLTGFVYDEFDPVVHDGSNDLVQSGDGGGYENGLGGVGLGNGLVTEIQSHIDMDIDLGARDAMSDGDMPGLMGVDQDDENIGERQVQSQSQSQNEALWMFDGRGIGEGTCVWGLLNRY</sequence>
<dbReference type="GO" id="GO:0008270">
    <property type="term" value="F:zinc ion binding"/>
    <property type="evidence" value="ECO:0007669"/>
    <property type="project" value="InterPro"/>
</dbReference>
<dbReference type="PANTHER" id="PTHR31001">
    <property type="entry name" value="UNCHARACTERIZED TRANSCRIPTIONAL REGULATORY PROTEIN"/>
    <property type="match status" value="1"/>
</dbReference>
<proteinExistence type="predicted"/>
<feature type="compositionally biased region" description="Basic and acidic residues" evidence="4">
    <location>
        <begin position="295"/>
        <end position="310"/>
    </location>
</feature>
<feature type="region of interest" description="Disordered" evidence="4">
    <location>
        <begin position="170"/>
        <end position="193"/>
    </location>
</feature>
<evidence type="ECO:0000256" key="3">
    <source>
        <dbReference type="ARBA" id="ARBA00023242"/>
    </source>
</evidence>
<evidence type="ECO:0000256" key="4">
    <source>
        <dbReference type="SAM" id="MobiDB-lite"/>
    </source>
</evidence>
<dbReference type="Pfam" id="PF00172">
    <property type="entry name" value="Zn_clus"/>
    <property type="match status" value="1"/>
</dbReference>
<dbReference type="GO" id="GO:0006351">
    <property type="term" value="P:DNA-templated transcription"/>
    <property type="evidence" value="ECO:0007669"/>
    <property type="project" value="InterPro"/>
</dbReference>
<dbReference type="PROSITE" id="PS50048">
    <property type="entry name" value="ZN2_CY6_FUNGAL_2"/>
    <property type="match status" value="1"/>
</dbReference>
<evidence type="ECO:0000313" key="6">
    <source>
        <dbReference type="EMBL" id="KAK3490254.1"/>
    </source>
</evidence>
<keyword evidence="3" id="KW-0539">Nucleus</keyword>
<dbReference type="EMBL" id="JAULSX010000005">
    <property type="protein sequence ID" value="KAK3490254.1"/>
    <property type="molecule type" value="Genomic_DNA"/>
</dbReference>
<evidence type="ECO:0000256" key="2">
    <source>
        <dbReference type="ARBA" id="ARBA00022723"/>
    </source>
</evidence>
<organism evidence="6 7">
    <name type="scientific">Neurospora hispaniola</name>
    <dbReference type="NCBI Taxonomy" id="588809"/>
    <lineage>
        <taxon>Eukaryota</taxon>
        <taxon>Fungi</taxon>
        <taxon>Dikarya</taxon>
        <taxon>Ascomycota</taxon>
        <taxon>Pezizomycotina</taxon>
        <taxon>Sordariomycetes</taxon>
        <taxon>Sordariomycetidae</taxon>
        <taxon>Sordariales</taxon>
        <taxon>Sordariaceae</taxon>
        <taxon>Neurospora</taxon>
    </lineage>
</organism>
<keyword evidence="7" id="KW-1185">Reference proteome</keyword>
<feature type="region of interest" description="Disordered" evidence="4">
    <location>
        <begin position="755"/>
        <end position="795"/>
    </location>
</feature>
<dbReference type="InterPro" id="IPR036864">
    <property type="entry name" value="Zn2-C6_fun-type_DNA-bd_sf"/>
</dbReference>
<dbReference type="PANTHER" id="PTHR31001:SF87">
    <property type="entry name" value="COL-21"/>
    <property type="match status" value="1"/>
</dbReference>
<dbReference type="GO" id="GO:0003677">
    <property type="term" value="F:DNA binding"/>
    <property type="evidence" value="ECO:0007669"/>
    <property type="project" value="InterPro"/>
</dbReference>
<dbReference type="SMART" id="SM00066">
    <property type="entry name" value="GAL4"/>
    <property type="match status" value="1"/>
</dbReference>
<feature type="compositionally biased region" description="Low complexity" evidence="4">
    <location>
        <begin position="766"/>
        <end position="795"/>
    </location>
</feature>
<dbReference type="PROSITE" id="PS00463">
    <property type="entry name" value="ZN2_CY6_FUNGAL_1"/>
    <property type="match status" value="1"/>
</dbReference>
<comment type="subcellular location">
    <subcellularLocation>
        <location evidence="1">Nucleus</location>
    </subcellularLocation>
</comment>
<dbReference type="CDD" id="cd12148">
    <property type="entry name" value="fungal_TF_MHR"/>
    <property type="match status" value="1"/>
</dbReference>
<dbReference type="InterPro" id="IPR007219">
    <property type="entry name" value="XnlR_reg_dom"/>
</dbReference>
<gene>
    <name evidence="6" type="ORF">B0T23DRAFT_157682</name>
</gene>
<feature type="region of interest" description="Disordered" evidence="4">
    <location>
        <begin position="71"/>
        <end position="139"/>
    </location>
</feature>